<dbReference type="InterPro" id="IPR039426">
    <property type="entry name" value="TonB-dep_rcpt-like"/>
</dbReference>
<evidence type="ECO:0000256" key="1">
    <source>
        <dbReference type="ARBA" id="ARBA00004571"/>
    </source>
</evidence>
<comment type="subcellular location">
    <subcellularLocation>
        <location evidence="1 8">Cell outer membrane</location>
        <topology evidence="1 8">Multi-pass membrane protein</topology>
    </subcellularLocation>
</comment>
<dbReference type="InterPro" id="IPR036942">
    <property type="entry name" value="Beta-barrel_TonB_sf"/>
</dbReference>
<feature type="domain" description="TonB-dependent receptor plug" evidence="12">
    <location>
        <begin position="114"/>
        <end position="229"/>
    </location>
</feature>
<dbReference type="SUPFAM" id="SSF56935">
    <property type="entry name" value="Porins"/>
    <property type="match status" value="1"/>
</dbReference>
<organism evidence="13 14">
    <name type="scientific">Olleya sediminilitoris</name>
    <dbReference type="NCBI Taxonomy" id="2795739"/>
    <lineage>
        <taxon>Bacteria</taxon>
        <taxon>Pseudomonadati</taxon>
        <taxon>Bacteroidota</taxon>
        <taxon>Flavobacteriia</taxon>
        <taxon>Flavobacteriales</taxon>
        <taxon>Flavobacteriaceae</taxon>
    </lineage>
</organism>
<dbReference type="InterPro" id="IPR000531">
    <property type="entry name" value="Beta-barrel_TonB"/>
</dbReference>
<feature type="domain" description="TonB-dependent receptor-like beta-barrel" evidence="11">
    <location>
        <begin position="387"/>
        <end position="748"/>
    </location>
</feature>
<comment type="caution">
    <text evidence="13">The sequence shown here is derived from an EMBL/GenBank/DDBJ whole genome shotgun (WGS) entry which is preliminary data.</text>
</comment>
<dbReference type="InterPro" id="IPR023996">
    <property type="entry name" value="TonB-dep_OMP_SusC/RagA"/>
</dbReference>
<name>A0ABS1WM43_9FLAO</name>
<evidence type="ECO:0000256" key="5">
    <source>
        <dbReference type="ARBA" id="ARBA00023077"/>
    </source>
</evidence>
<evidence type="ECO:0000259" key="12">
    <source>
        <dbReference type="Pfam" id="PF07715"/>
    </source>
</evidence>
<dbReference type="Pfam" id="PF07715">
    <property type="entry name" value="Plug"/>
    <property type="match status" value="1"/>
</dbReference>
<dbReference type="SUPFAM" id="SSF49464">
    <property type="entry name" value="Carboxypeptidase regulatory domain-like"/>
    <property type="match status" value="1"/>
</dbReference>
<keyword evidence="6 8" id="KW-0472">Membrane</keyword>
<evidence type="ECO:0000256" key="3">
    <source>
        <dbReference type="ARBA" id="ARBA00022452"/>
    </source>
</evidence>
<dbReference type="Proteomes" id="UP000605013">
    <property type="component" value="Unassembled WGS sequence"/>
</dbReference>
<evidence type="ECO:0000256" key="8">
    <source>
        <dbReference type="PROSITE-ProRule" id="PRU01360"/>
    </source>
</evidence>
<dbReference type="Pfam" id="PF13715">
    <property type="entry name" value="CarbopepD_reg_2"/>
    <property type="match status" value="1"/>
</dbReference>
<keyword evidence="4 8" id="KW-0812">Transmembrane</keyword>
<proteinExistence type="inferred from homology"/>
<keyword evidence="14" id="KW-1185">Reference proteome</keyword>
<dbReference type="InterPro" id="IPR008969">
    <property type="entry name" value="CarboxyPept-like_regulatory"/>
</dbReference>
<dbReference type="InterPro" id="IPR012910">
    <property type="entry name" value="Plug_dom"/>
</dbReference>
<dbReference type="Gene3D" id="2.60.40.1120">
    <property type="entry name" value="Carboxypeptidase-like, regulatory domain"/>
    <property type="match status" value="1"/>
</dbReference>
<keyword evidence="13" id="KW-0675">Receptor</keyword>
<reference evidence="13 14" key="1">
    <citation type="submission" date="2020-12" db="EMBL/GenBank/DDBJ databases">
        <title>Olleya sediminilitoris sp. nov., isolated from a tidal flat.</title>
        <authorList>
            <person name="Park S."/>
            <person name="Yoon J.-H."/>
        </authorList>
    </citation>
    <scope>NUCLEOTIDE SEQUENCE [LARGE SCALE GENOMIC DNA]</scope>
    <source>
        <strain evidence="13 14">YSTF-M6</strain>
    </source>
</reference>
<comment type="similarity">
    <text evidence="8 9">Belongs to the TonB-dependent receptor family.</text>
</comment>
<dbReference type="NCBIfam" id="TIGR04057">
    <property type="entry name" value="SusC_RagA_signa"/>
    <property type="match status" value="1"/>
</dbReference>
<dbReference type="InterPro" id="IPR037066">
    <property type="entry name" value="Plug_dom_sf"/>
</dbReference>
<keyword evidence="10" id="KW-0732">Signal</keyword>
<evidence type="ECO:0000256" key="4">
    <source>
        <dbReference type="ARBA" id="ARBA00022692"/>
    </source>
</evidence>
<accession>A0ABS1WM43</accession>
<dbReference type="Gene3D" id="2.170.130.10">
    <property type="entry name" value="TonB-dependent receptor, plug domain"/>
    <property type="match status" value="1"/>
</dbReference>
<evidence type="ECO:0000256" key="9">
    <source>
        <dbReference type="RuleBase" id="RU003357"/>
    </source>
</evidence>
<feature type="signal peptide" evidence="10">
    <location>
        <begin position="1"/>
        <end position="21"/>
    </location>
</feature>
<gene>
    <name evidence="13" type="ORF">JAO71_10275</name>
</gene>
<dbReference type="RefSeq" id="WP_203000681.1">
    <property type="nucleotide sequence ID" value="NZ_JAEMEF010000008.1"/>
</dbReference>
<dbReference type="InterPro" id="IPR023997">
    <property type="entry name" value="TonB-dep_OMP_SusC/RagA_CS"/>
</dbReference>
<sequence>MKTIFKRLLLALLFIPTVILAQSTVTGKVTEQASALPIPTANVVIKNTTKGTTTDFDGQFTIEANKGDVLVFSYVGYNTQEITYNGESTLNIKLVEDAALLDEIVVIGYGGVKKEDITGTTDLLTSEDFNKGPIVSAQSLISGKVAGVNVTSGSGAPGEGQSITIRGAGSLSLTTEPLYVIDGIPLDNGGVGGTRNPLNFINPNDIETFVVLKDASSTAIYGSRAANGVVLITTKKGKNKDFKFNVSSQTTVYSPIDDIDVMSASQFRTLINDIGSPEQIALLGNANTNWQDEIYRTAFGQDHNFSALGSAFGVPMRASLGYSEHDGILDGDNLKRTTGSLSLTPSLLDDHLKVALNARAMYTENTFSDRGAIGSAVSFDPTQSIFDTNSQYGGYFTWLDNGTGNQNSLAPTNPLALLNLKDDTAEVRRFVGNAKVDYKIHGFEALTATINVGYDTSNSHGRTVTSELIPTSDETFNGSKTSYNQNSYNKLFDAYLTYNKTLNDIHNLTVAGGYSYQSFEYDNFSNDSEAEEDGNQFEFIDKSKNVLLSYFGRANYNYDSKYYVTATLRADASSKLNPDDRWGIFPSVAAAWSIHQEDFMQDSFFNELKLRVGYGEVGNVNGLGDYQFLTRYNGSTDTANYQFGSGFFQTYRPEPINEDLRWEIGKTFNVGLDYAFFNRRVSGSINAYMKETNDLIASSLVDPFTNFGNRINANIGNMENKGLEFNLNVIPVKTDNFEWSVNYNISLNENEITKLNTDQPQGGISTGVGNTVQIHREGESANSFYVFEQVYDANGTPLEGVFVDRNGDNIINDEDKYVKEDPFGDVLMGFNTNINYKNWDFSLQSRASLGNYMYNDVEANRGVLANATNNNILTNIHTDYYNTGFTVLDANTAVSDHFVQEASFFKIDNITIGYTLDKVKNTTFRFYGSLQNVLTVTDYNGLDPEINLGIDNNFYPRPRSFVMGVNIDF</sequence>
<keyword evidence="2 8" id="KW-0813">Transport</keyword>
<evidence type="ECO:0000259" key="11">
    <source>
        <dbReference type="Pfam" id="PF00593"/>
    </source>
</evidence>
<evidence type="ECO:0000256" key="7">
    <source>
        <dbReference type="ARBA" id="ARBA00023237"/>
    </source>
</evidence>
<evidence type="ECO:0000256" key="10">
    <source>
        <dbReference type="SAM" id="SignalP"/>
    </source>
</evidence>
<keyword evidence="7 8" id="KW-0998">Cell outer membrane</keyword>
<protein>
    <submittedName>
        <fullName evidence="13">TonB-dependent receptor</fullName>
    </submittedName>
</protein>
<evidence type="ECO:0000313" key="14">
    <source>
        <dbReference type="Proteomes" id="UP000605013"/>
    </source>
</evidence>
<evidence type="ECO:0000256" key="2">
    <source>
        <dbReference type="ARBA" id="ARBA00022448"/>
    </source>
</evidence>
<keyword evidence="5 9" id="KW-0798">TonB box</keyword>
<dbReference type="Gene3D" id="2.40.170.20">
    <property type="entry name" value="TonB-dependent receptor, beta-barrel domain"/>
    <property type="match status" value="1"/>
</dbReference>
<evidence type="ECO:0000313" key="13">
    <source>
        <dbReference type="EMBL" id="MBL7560187.1"/>
    </source>
</evidence>
<dbReference type="PROSITE" id="PS52016">
    <property type="entry name" value="TONB_DEPENDENT_REC_3"/>
    <property type="match status" value="1"/>
</dbReference>
<dbReference type="EMBL" id="JAEMEF010000008">
    <property type="protein sequence ID" value="MBL7560187.1"/>
    <property type="molecule type" value="Genomic_DNA"/>
</dbReference>
<dbReference type="Pfam" id="PF00593">
    <property type="entry name" value="TonB_dep_Rec_b-barrel"/>
    <property type="match status" value="1"/>
</dbReference>
<evidence type="ECO:0000256" key="6">
    <source>
        <dbReference type="ARBA" id="ARBA00023136"/>
    </source>
</evidence>
<keyword evidence="3 8" id="KW-1134">Transmembrane beta strand</keyword>
<feature type="chain" id="PRO_5046502734" evidence="10">
    <location>
        <begin position="22"/>
        <end position="969"/>
    </location>
</feature>
<dbReference type="NCBIfam" id="TIGR04056">
    <property type="entry name" value="OMP_RagA_SusC"/>
    <property type="match status" value="1"/>
</dbReference>